<gene>
    <name evidence="2" type="ORF">SAMN05192553_106118</name>
</gene>
<proteinExistence type="predicted"/>
<dbReference type="Proteomes" id="UP000199403">
    <property type="component" value="Unassembled WGS sequence"/>
</dbReference>
<feature type="chain" id="PRO_5011616679" description="DUF2911 domain-containing protein" evidence="1">
    <location>
        <begin position="26"/>
        <end position="169"/>
    </location>
</feature>
<evidence type="ECO:0000256" key="1">
    <source>
        <dbReference type="SAM" id="SignalP"/>
    </source>
</evidence>
<dbReference type="AlphaFoldDB" id="A0A1H7AIV3"/>
<evidence type="ECO:0008006" key="4">
    <source>
        <dbReference type="Google" id="ProtNLM"/>
    </source>
</evidence>
<feature type="signal peptide" evidence="1">
    <location>
        <begin position="1"/>
        <end position="25"/>
    </location>
</feature>
<sequence length="169" mass="18534">MKTSTLKMLGLSGVLVLAVVFFSQAQERASPPKTAEGTVNGAKITVNYSSPAVKGRTIFGELVPLGKVWRAGANEATIFETSKDIQIQGKTLPAGKYSFFIIPDEYNSTFIFNKQTGQWGTQYDESQDALRVQVPSGQTQTLTENLIYDIVADGMEVKWEYGRAKATIK</sequence>
<evidence type="ECO:0000313" key="3">
    <source>
        <dbReference type="Proteomes" id="UP000199403"/>
    </source>
</evidence>
<name>A0A1H7AIV3_9BACT</name>
<protein>
    <recommendedName>
        <fullName evidence="4">DUF2911 domain-containing protein</fullName>
    </recommendedName>
</protein>
<dbReference type="OrthoDB" id="978542at2"/>
<accession>A0A1H7AIV3</accession>
<reference evidence="3" key="1">
    <citation type="submission" date="2016-10" db="EMBL/GenBank/DDBJ databases">
        <authorList>
            <person name="Varghese N."/>
            <person name="Submissions S."/>
        </authorList>
    </citation>
    <scope>NUCLEOTIDE SEQUENCE [LARGE SCALE GENOMIC DNA]</scope>
    <source>
        <strain evidence="3">IBRC-M 10761</strain>
    </source>
</reference>
<dbReference type="RefSeq" id="WP_092177344.1">
    <property type="nucleotide sequence ID" value="NZ_FNZH01000006.1"/>
</dbReference>
<dbReference type="Pfam" id="PF11138">
    <property type="entry name" value="DUF2911"/>
    <property type="match status" value="1"/>
</dbReference>
<keyword evidence="1" id="KW-0732">Signal</keyword>
<evidence type="ECO:0000313" key="2">
    <source>
        <dbReference type="EMBL" id="SEJ62002.1"/>
    </source>
</evidence>
<dbReference type="STRING" id="1416801.SAMN05192553_106118"/>
<dbReference type="InterPro" id="IPR021314">
    <property type="entry name" value="DUF2911"/>
</dbReference>
<dbReference type="EMBL" id="FNZH01000006">
    <property type="protein sequence ID" value="SEJ62002.1"/>
    <property type="molecule type" value="Genomic_DNA"/>
</dbReference>
<keyword evidence="3" id="KW-1185">Reference proteome</keyword>
<organism evidence="2 3">
    <name type="scientific">Cyclobacterium xiamenense</name>
    <dbReference type="NCBI Taxonomy" id="1297121"/>
    <lineage>
        <taxon>Bacteria</taxon>
        <taxon>Pseudomonadati</taxon>
        <taxon>Bacteroidota</taxon>
        <taxon>Cytophagia</taxon>
        <taxon>Cytophagales</taxon>
        <taxon>Cyclobacteriaceae</taxon>
        <taxon>Cyclobacterium</taxon>
    </lineage>
</organism>